<keyword evidence="3" id="KW-1185">Reference proteome</keyword>
<feature type="transmembrane region" description="Helical" evidence="1">
    <location>
        <begin position="41"/>
        <end position="59"/>
    </location>
</feature>
<evidence type="ECO:0000313" key="2">
    <source>
        <dbReference type="EMBL" id="GAA4392141.1"/>
    </source>
</evidence>
<keyword evidence="1" id="KW-0812">Transmembrane</keyword>
<gene>
    <name evidence="2" type="ORF">GCM10023186_42270</name>
</gene>
<dbReference type="EMBL" id="BAABHA010000015">
    <property type="protein sequence ID" value="GAA4392141.1"/>
    <property type="molecule type" value="Genomic_DNA"/>
</dbReference>
<dbReference type="RefSeq" id="WP_345227492.1">
    <property type="nucleotide sequence ID" value="NZ_BAABHA010000015.1"/>
</dbReference>
<keyword evidence="1" id="KW-1133">Transmembrane helix</keyword>
<proteinExistence type="predicted"/>
<comment type="caution">
    <text evidence="2">The sequence shown here is derived from an EMBL/GenBank/DDBJ whole genome shotgun (WGS) entry which is preliminary data.</text>
</comment>
<dbReference type="Proteomes" id="UP001500454">
    <property type="component" value="Unassembled WGS sequence"/>
</dbReference>
<organism evidence="2 3">
    <name type="scientific">Hymenobacter koreensis</name>
    <dbReference type="NCBI Taxonomy" id="1084523"/>
    <lineage>
        <taxon>Bacteria</taxon>
        <taxon>Pseudomonadati</taxon>
        <taxon>Bacteroidota</taxon>
        <taxon>Cytophagia</taxon>
        <taxon>Cytophagales</taxon>
        <taxon>Hymenobacteraceae</taxon>
        <taxon>Hymenobacter</taxon>
    </lineage>
</organism>
<accession>A0ABP8JK46</accession>
<evidence type="ECO:0000313" key="3">
    <source>
        <dbReference type="Proteomes" id="UP001500454"/>
    </source>
</evidence>
<sequence length="73" mass="8214">MKRSTVLKVLSLPLVLVAFLIVGERDVQHLLSQLAYIARRWPLLAVLLLTACASTQRAFTNHEKDSPRITTTK</sequence>
<name>A0ABP8JK46_9BACT</name>
<keyword evidence="1" id="KW-0472">Membrane</keyword>
<evidence type="ECO:0000256" key="1">
    <source>
        <dbReference type="SAM" id="Phobius"/>
    </source>
</evidence>
<reference evidence="3" key="1">
    <citation type="journal article" date="2019" name="Int. J. Syst. Evol. Microbiol.">
        <title>The Global Catalogue of Microorganisms (GCM) 10K type strain sequencing project: providing services to taxonomists for standard genome sequencing and annotation.</title>
        <authorList>
            <consortium name="The Broad Institute Genomics Platform"/>
            <consortium name="The Broad Institute Genome Sequencing Center for Infectious Disease"/>
            <person name="Wu L."/>
            <person name="Ma J."/>
        </authorList>
    </citation>
    <scope>NUCLEOTIDE SEQUENCE [LARGE SCALE GENOMIC DNA]</scope>
    <source>
        <strain evidence="3">JCM 17924</strain>
    </source>
</reference>
<protein>
    <submittedName>
        <fullName evidence="2">Uncharacterized protein</fullName>
    </submittedName>
</protein>